<gene>
    <name evidence="1" type="ORF">LSAT_V11C200082930</name>
</gene>
<reference evidence="1 2" key="1">
    <citation type="journal article" date="2017" name="Nat. Commun.">
        <title>Genome assembly with in vitro proximity ligation data and whole-genome triplication in lettuce.</title>
        <authorList>
            <person name="Reyes-Chin-Wo S."/>
            <person name="Wang Z."/>
            <person name="Yang X."/>
            <person name="Kozik A."/>
            <person name="Arikit S."/>
            <person name="Song C."/>
            <person name="Xia L."/>
            <person name="Froenicke L."/>
            <person name="Lavelle D.O."/>
            <person name="Truco M.J."/>
            <person name="Xia R."/>
            <person name="Zhu S."/>
            <person name="Xu C."/>
            <person name="Xu H."/>
            <person name="Xu X."/>
            <person name="Cox K."/>
            <person name="Korf I."/>
            <person name="Meyers B.C."/>
            <person name="Michelmore R.W."/>
        </authorList>
    </citation>
    <scope>NUCLEOTIDE SEQUENCE [LARGE SCALE GENOMIC DNA]</scope>
    <source>
        <strain evidence="2">cv. Salinas</strain>
        <tissue evidence="1">Seedlings</tissue>
    </source>
</reference>
<dbReference type="EMBL" id="NBSK02000002">
    <property type="protein sequence ID" value="KAJ0221517.1"/>
    <property type="molecule type" value="Genomic_DNA"/>
</dbReference>
<protein>
    <submittedName>
        <fullName evidence="1">Uncharacterized protein</fullName>
    </submittedName>
</protein>
<organism evidence="1 2">
    <name type="scientific">Lactuca sativa</name>
    <name type="common">Garden lettuce</name>
    <dbReference type="NCBI Taxonomy" id="4236"/>
    <lineage>
        <taxon>Eukaryota</taxon>
        <taxon>Viridiplantae</taxon>
        <taxon>Streptophyta</taxon>
        <taxon>Embryophyta</taxon>
        <taxon>Tracheophyta</taxon>
        <taxon>Spermatophyta</taxon>
        <taxon>Magnoliopsida</taxon>
        <taxon>eudicotyledons</taxon>
        <taxon>Gunneridae</taxon>
        <taxon>Pentapetalae</taxon>
        <taxon>asterids</taxon>
        <taxon>campanulids</taxon>
        <taxon>Asterales</taxon>
        <taxon>Asteraceae</taxon>
        <taxon>Cichorioideae</taxon>
        <taxon>Cichorieae</taxon>
        <taxon>Lactucinae</taxon>
        <taxon>Lactuca</taxon>
    </lineage>
</organism>
<evidence type="ECO:0000313" key="2">
    <source>
        <dbReference type="Proteomes" id="UP000235145"/>
    </source>
</evidence>
<keyword evidence="2" id="KW-1185">Reference proteome</keyword>
<evidence type="ECO:0000313" key="1">
    <source>
        <dbReference type="EMBL" id="KAJ0221517.1"/>
    </source>
</evidence>
<proteinExistence type="predicted"/>
<accession>A0A9R1WEW3</accession>
<name>A0A9R1WEW3_LACSA</name>
<sequence>MFLHSRCHHVVTIALSHFGAFKKGGLKLPSLKRSSNGTSVTLTSEKLYVPHNCDMLFFKELHYHYISFHRSLYENCESSIRSQDKILENNYFSLDLIHPHWRIDILSLNFQNDLHDEDAEKFNELLCNIVKFSF</sequence>
<dbReference type="AlphaFoldDB" id="A0A9R1WEW3"/>
<comment type="caution">
    <text evidence="1">The sequence shown here is derived from an EMBL/GenBank/DDBJ whole genome shotgun (WGS) entry which is preliminary data.</text>
</comment>
<dbReference type="Proteomes" id="UP000235145">
    <property type="component" value="Unassembled WGS sequence"/>
</dbReference>